<evidence type="ECO:0000256" key="1">
    <source>
        <dbReference type="ARBA" id="ARBA00005690"/>
    </source>
</evidence>
<dbReference type="PANTHER" id="PTHR47165">
    <property type="entry name" value="OS03G0429900 PROTEIN"/>
    <property type="match status" value="1"/>
</dbReference>
<keyword evidence="5" id="KW-0238">DNA-binding</keyword>
<reference evidence="7" key="3">
    <citation type="journal article" date="2017" name="Nature">
        <title>Genome sequence of the progenitor of the wheat D genome Aegilops tauschii.</title>
        <authorList>
            <person name="Luo M.C."/>
            <person name="Gu Y.Q."/>
            <person name="Puiu D."/>
            <person name="Wang H."/>
            <person name="Twardziok S.O."/>
            <person name="Deal K.R."/>
            <person name="Huo N."/>
            <person name="Zhu T."/>
            <person name="Wang L."/>
            <person name="Wang Y."/>
            <person name="McGuire P.E."/>
            <person name="Liu S."/>
            <person name="Long H."/>
            <person name="Ramasamy R.K."/>
            <person name="Rodriguez J.C."/>
            <person name="Van S.L."/>
            <person name="Yuan L."/>
            <person name="Wang Z."/>
            <person name="Xia Z."/>
            <person name="Xiao L."/>
            <person name="Anderson O.D."/>
            <person name="Ouyang S."/>
            <person name="Liang Y."/>
            <person name="Zimin A.V."/>
            <person name="Pertea G."/>
            <person name="Qi P."/>
            <person name="Bennetzen J.L."/>
            <person name="Dai X."/>
            <person name="Dawson M.W."/>
            <person name="Muller H.G."/>
            <person name="Kugler K."/>
            <person name="Rivarola-Duarte L."/>
            <person name="Spannagl M."/>
            <person name="Mayer K.F.X."/>
            <person name="Lu F.H."/>
            <person name="Bevan M.W."/>
            <person name="Leroy P."/>
            <person name="Li P."/>
            <person name="You F.M."/>
            <person name="Sun Q."/>
            <person name="Liu Z."/>
            <person name="Lyons E."/>
            <person name="Wicker T."/>
            <person name="Salzberg S.L."/>
            <person name="Devos K.M."/>
            <person name="Dvorak J."/>
        </authorList>
    </citation>
    <scope>NUCLEOTIDE SEQUENCE [LARGE SCALE GENOMIC DNA]</scope>
    <source>
        <strain evidence="7">cv. AL8/78</strain>
    </source>
</reference>
<reference evidence="8" key="1">
    <citation type="journal article" date="2014" name="Science">
        <title>Ancient hybridizations among the ancestral genomes of bread wheat.</title>
        <authorList>
            <consortium name="International Wheat Genome Sequencing Consortium,"/>
            <person name="Marcussen T."/>
            <person name="Sandve S.R."/>
            <person name="Heier L."/>
            <person name="Spannagl M."/>
            <person name="Pfeifer M."/>
            <person name="Jakobsen K.S."/>
            <person name="Wulff B.B."/>
            <person name="Steuernagel B."/>
            <person name="Mayer K.F."/>
            <person name="Olsen O.A."/>
        </authorList>
    </citation>
    <scope>NUCLEOTIDE SEQUENCE [LARGE SCALE GENOMIC DNA]</scope>
    <source>
        <strain evidence="8">cv. AL8/78</strain>
    </source>
</reference>
<keyword evidence="3" id="KW-0863">Zinc-finger</keyword>
<dbReference type="InterPro" id="IPR013955">
    <property type="entry name" value="Rep_factor-A_C"/>
</dbReference>
<dbReference type="InterPro" id="IPR047192">
    <property type="entry name" value="Euk_RPA1_DBD_C"/>
</dbReference>
<dbReference type="EnsemblPlants" id="AET4Gv20369300.4">
    <property type="protein sequence ID" value="AET4Gv20369300.4"/>
    <property type="gene ID" value="AET4Gv20369300"/>
</dbReference>
<keyword evidence="2" id="KW-0479">Metal-binding</keyword>
<dbReference type="Pfam" id="PF08646">
    <property type="entry name" value="Rep_fac-A_C"/>
    <property type="match status" value="1"/>
</dbReference>
<evidence type="ECO:0000313" key="8">
    <source>
        <dbReference type="Proteomes" id="UP000015105"/>
    </source>
</evidence>
<evidence type="ECO:0000256" key="3">
    <source>
        <dbReference type="ARBA" id="ARBA00022771"/>
    </source>
</evidence>
<dbReference type="PANTHER" id="PTHR47165:SF4">
    <property type="entry name" value="OS03G0429900 PROTEIN"/>
    <property type="match status" value="1"/>
</dbReference>
<evidence type="ECO:0000256" key="5">
    <source>
        <dbReference type="ARBA" id="ARBA00023125"/>
    </source>
</evidence>
<dbReference type="Gene3D" id="2.40.50.140">
    <property type="entry name" value="Nucleic acid-binding proteins"/>
    <property type="match status" value="1"/>
</dbReference>
<evidence type="ECO:0000256" key="4">
    <source>
        <dbReference type="ARBA" id="ARBA00022833"/>
    </source>
</evidence>
<dbReference type="SUPFAM" id="SSF50249">
    <property type="entry name" value="Nucleic acid-binding proteins"/>
    <property type="match status" value="1"/>
</dbReference>
<dbReference type="GO" id="GO:0008270">
    <property type="term" value="F:zinc ion binding"/>
    <property type="evidence" value="ECO:0007669"/>
    <property type="project" value="UniProtKB-KW"/>
</dbReference>
<sequence length="104" mass="12241">QFYTAEATIKSIDTSDEWYYIGCGKCNKKLQKEGNHFYCPKCEKEPEKTCPRYKLKLEICDHTATTTCTMFKTEAKKLIKQSARFLIDRDDCDIHEQAEKFQKI</sequence>
<reference evidence="7" key="5">
    <citation type="journal article" date="2021" name="G3 (Bethesda)">
        <title>Aegilops tauschii genome assembly Aet v5.0 features greater sequence contiguity and improved annotation.</title>
        <authorList>
            <person name="Wang L."/>
            <person name="Zhu T."/>
            <person name="Rodriguez J.C."/>
            <person name="Deal K.R."/>
            <person name="Dubcovsky J."/>
            <person name="McGuire P.E."/>
            <person name="Lux T."/>
            <person name="Spannagl M."/>
            <person name="Mayer K.F.X."/>
            <person name="Baldrich P."/>
            <person name="Meyers B.C."/>
            <person name="Huo N."/>
            <person name="Gu Y.Q."/>
            <person name="Zhou H."/>
            <person name="Devos K.M."/>
            <person name="Bennetzen J.L."/>
            <person name="Unver T."/>
            <person name="Budak H."/>
            <person name="Gulick P.J."/>
            <person name="Galiba G."/>
            <person name="Kalapos B."/>
            <person name="Nelson D.R."/>
            <person name="Li P."/>
            <person name="You F.M."/>
            <person name="Luo M.C."/>
            <person name="Dvorak J."/>
        </authorList>
    </citation>
    <scope>NUCLEOTIDE SEQUENCE [LARGE SCALE GENOMIC DNA]</scope>
    <source>
        <strain evidence="7">cv. AL8/78</strain>
    </source>
</reference>
<dbReference type="CDD" id="cd04476">
    <property type="entry name" value="RPA1_DBD_C"/>
    <property type="match status" value="1"/>
</dbReference>
<reference evidence="8" key="2">
    <citation type="journal article" date="2017" name="Nat. Plants">
        <title>The Aegilops tauschii genome reveals multiple impacts of transposons.</title>
        <authorList>
            <person name="Zhao G."/>
            <person name="Zou C."/>
            <person name="Li K."/>
            <person name="Wang K."/>
            <person name="Li T."/>
            <person name="Gao L."/>
            <person name="Zhang X."/>
            <person name="Wang H."/>
            <person name="Yang Z."/>
            <person name="Liu X."/>
            <person name="Jiang W."/>
            <person name="Mao L."/>
            <person name="Kong X."/>
            <person name="Jiao Y."/>
            <person name="Jia J."/>
        </authorList>
    </citation>
    <scope>NUCLEOTIDE SEQUENCE [LARGE SCALE GENOMIC DNA]</scope>
    <source>
        <strain evidence="8">cv. AL8/78</strain>
    </source>
</reference>
<dbReference type="AlphaFoldDB" id="A0A453HZA7"/>
<keyword evidence="8" id="KW-1185">Reference proteome</keyword>
<dbReference type="InterPro" id="IPR012340">
    <property type="entry name" value="NA-bd_OB-fold"/>
</dbReference>
<evidence type="ECO:0000313" key="7">
    <source>
        <dbReference type="EnsemblPlants" id="AET4Gv20369300.4"/>
    </source>
</evidence>
<dbReference type="Gramene" id="AET4Gv20369300.4">
    <property type="protein sequence ID" value="AET4Gv20369300.4"/>
    <property type="gene ID" value="AET4Gv20369300"/>
</dbReference>
<dbReference type="Proteomes" id="UP000015105">
    <property type="component" value="Chromosome 4D"/>
</dbReference>
<evidence type="ECO:0000256" key="2">
    <source>
        <dbReference type="ARBA" id="ARBA00022723"/>
    </source>
</evidence>
<name>A0A453HZA7_AEGTS</name>
<reference evidence="7" key="4">
    <citation type="submission" date="2019-03" db="UniProtKB">
        <authorList>
            <consortium name="EnsemblPlants"/>
        </authorList>
    </citation>
    <scope>IDENTIFICATION</scope>
</reference>
<dbReference type="GO" id="GO:0003677">
    <property type="term" value="F:DNA binding"/>
    <property type="evidence" value="ECO:0007669"/>
    <property type="project" value="UniProtKB-KW"/>
</dbReference>
<proteinExistence type="inferred from homology"/>
<organism evidence="7 8">
    <name type="scientific">Aegilops tauschii subsp. strangulata</name>
    <name type="common">Goatgrass</name>
    <dbReference type="NCBI Taxonomy" id="200361"/>
    <lineage>
        <taxon>Eukaryota</taxon>
        <taxon>Viridiplantae</taxon>
        <taxon>Streptophyta</taxon>
        <taxon>Embryophyta</taxon>
        <taxon>Tracheophyta</taxon>
        <taxon>Spermatophyta</taxon>
        <taxon>Magnoliopsida</taxon>
        <taxon>Liliopsida</taxon>
        <taxon>Poales</taxon>
        <taxon>Poaceae</taxon>
        <taxon>BOP clade</taxon>
        <taxon>Pooideae</taxon>
        <taxon>Triticodae</taxon>
        <taxon>Triticeae</taxon>
        <taxon>Triticinae</taxon>
        <taxon>Aegilops</taxon>
    </lineage>
</organism>
<evidence type="ECO:0000259" key="6">
    <source>
        <dbReference type="Pfam" id="PF08646"/>
    </source>
</evidence>
<feature type="domain" description="Replication factor A C-terminal" evidence="6">
    <location>
        <begin position="2"/>
        <end position="103"/>
    </location>
</feature>
<protein>
    <recommendedName>
        <fullName evidence="6">Replication factor A C-terminal domain-containing protein</fullName>
    </recommendedName>
</protein>
<comment type="similarity">
    <text evidence="1">Belongs to the replication factor A protein 1 family.</text>
</comment>
<accession>A0A453HZA7</accession>
<keyword evidence="4" id="KW-0862">Zinc</keyword>